<keyword evidence="1 4" id="KW-0963">Cytoplasm</keyword>
<dbReference type="EMBL" id="QFXE01000010">
    <property type="protein sequence ID" value="RDH86333.1"/>
    <property type="molecule type" value="Genomic_DNA"/>
</dbReference>
<dbReference type="AlphaFoldDB" id="A0A370DNC2"/>
<dbReference type="InterPro" id="IPR007471">
    <property type="entry name" value="N-end_Aminoacyl_Trfase_N"/>
</dbReference>
<evidence type="ECO:0000313" key="7">
    <source>
        <dbReference type="EMBL" id="RDH86333.1"/>
    </source>
</evidence>
<evidence type="ECO:0000259" key="5">
    <source>
        <dbReference type="Pfam" id="PF04376"/>
    </source>
</evidence>
<keyword evidence="2 4" id="KW-0808">Transferase</keyword>
<comment type="function">
    <text evidence="4">Functions in the N-end rule pathway of protein degradation where it conjugates Leu from its aminoacyl-tRNA to the N-termini of proteins containing an N-terminal aspartate or glutamate.</text>
</comment>
<dbReference type="Proteomes" id="UP000254771">
    <property type="component" value="Unassembled WGS sequence"/>
</dbReference>
<dbReference type="Pfam" id="PF04377">
    <property type="entry name" value="ATE_C"/>
    <property type="match status" value="1"/>
</dbReference>
<dbReference type="InterPro" id="IPR016181">
    <property type="entry name" value="Acyl_CoA_acyltransferase"/>
</dbReference>
<dbReference type="EC" id="2.3.2.29" evidence="4"/>
<reference evidence="7 8" key="1">
    <citation type="journal article" date="2018" name="ISME J.">
        <title>Endosymbiont genomes yield clues of tubeworm success.</title>
        <authorList>
            <person name="Li Y."/>
            <person name="Liles M.R."/>
            <person name="Halanych K.M."/>
        </authorList>
    </citation>
    <scope>NUCLEOTIDE SEQUENCE [LARGE SCALE GENOMIC DNA]</scope>
    <source>
        <strain evidence="7">A1462</strain>
    </source>
</reference>
<keyword evidence="3 4" id="KW-0012">Acyltransferase</keyword>
<keyword evidence="8" id="KW-1185">Reference proteome</keyword>
<gene>
    <name evidence="4" type="primary">bpt</name>
    <name evidence="7" type="ORF">DIZ78_09180</name>
</gene>
<dbReference type="NCBIfam" id="NF002341">
    <property type="entry name" value="PRK01305.1-1"/>
    <property type="match status" value="1"/>
</dbReference>
<dbReference type="GO" id="GO:0005737">
    <property type="term" value="C:cytoplasm"/>
    <property type="evidence" value="ECO:0007669"/>
    <property type="project" value="UniProtKB-SubCell"/>
</dbReference>
<dbReference type="InterPro" id="IPR030700">
    <property type="entry name" value="N-end_Aminoacyl_Trfase"/>
</dbReference>
<organism evidence="7 8">
    <name type="scientific">endosymbiont of Escarpia spicata</name>
    <dbReference type="NCBI Taxonomy" id="2200908"/>
    <lineage>
        <taxon>Bacteria</taxon>
        <taxon>Pseudomonadati</taxon>
        <taxon>Pseudomonadota</taxon>
        <taxon>Gammaproteobacteria</taxon>
        <taxon>sulfur-oxidizing symbionts</taxon>
    </lineage>
</organism>
<dbReference type="PANTHER" id="PTHR21367:SF1">
    <property type="entry name" value="ARGINYL-TRNA--PROTEIN TRANSFERASE 1"/>
    <property type="match status" value="1"/>
</dbReference>
<dbReference type="PANTHER" id="PTHR21367">
    <property type="entry name" value="ARGININE-TRNA-PROTEIN TRANSFERASE 1"/>
    <property type="match status" value="1"/>
</dbReference>
<feature type="domain" description="N-end rule aminoacyl transferase C-terminal" evidence="6">
    <location>
        <begin position="112"/>
        <end position="233"/>
    </location>
</feature>
<feature type="domain" description="N-end aminoacyl transferase N-terminal" evidence="5">
    <location>
        <begin position="21"/>
        <end position="91"/>
    </location>
</feature>
<evidence type="ECO:0000256" key="3">
    <source>
        <dbReference type="ARBA" id="ARBA00023315"/>
    </source>
</evidence>
<evidence type="ECO:0000259" key="6">
    <source>
        <dbReference type="Pfam" id="PF04377"/>
    </source>
</evidence>
<dbReference type="HAMAP" id="MF_00689">
    <property type="entry name" value="Bpt"/>
    <property type="match status" value="1"/>
</dbReference>
<evidence type="ECO:0000313" key="8">
    <source>
        <dbReference type="Proteomes" id="UP000254771"/>
    </source>
</evidence>
<dbReference type="GO" id="GO:0004057">
    <property type="term" value="F:arginyl-tRNA--protein transferase activity"/>
    <property type="evidence" value="ECO:0007669"/>
    <property type="project" value="InterPro"/>
</dbReference>
<dbReference type="GO" id="GO:0008914">
    <property type="term" value="F:leucyl-tRNA--protein transferase activity"/>
    <property type="evidence" value="ECO:0007669"/>
    <property type="project" value="UniProtKB-UniRule"/>
</dbReference>
<dbReference type="SUPFAM" id="SSF55729">
    <property type="entry name" value="Acyl-CoA N-acyltransferases (Nat)"/>
    <property type="match status" value="1"/>
</dbReference>
<dbReference type="PIRSF" id="PIRSF037208">
    <property type="entry name" value="ATE_pro_prd"/>
    <property type="match status" value="1"/>
</dbReference>
<dbReference type="NCBIfam" id="NF002342">
    <property type="entry name" value="PRK01305.1-3"/>
    <property type="match status" value="1"/>
</dbReference>
<protein>
    <recommendedName>
        <fullName evidence="4">Aspartate/glutamate leucyltransferase</fullName>
        <ecNumber evidence="4">2.3.2.29</ecNumber>
    </recommendedName>
</protein>
<comment type="catalytic activity">
    <reaction evidence="4">
        <text>N-terminal L-glutamyl-[protein] + L-leucyl-tRNA(Leu) = N-terminal L-leucyl-L-glutamyl-[protein] + tRNA(Leu) + H(+)</text>
        <dbReference type="Rhea" id="RHEA:50412"/>
        <dbReference type="Rhea" id="RHEA-COMP:9613"/>
        <dbReference type="Rhea" id="RHEA-COMP:9622"/>
        <dbReference type="Rhea" id="RHEA-COMP:12664"/>
        <dbReference type="Rhea" id="RHEA-COMP:12668"/>
        <dbReference type="ChEBI" id="CHEBI:15378"/>
        <dbReference type="ChEBI" id="CHEBI:64721"/>
        <dbReference type="ChEBI" id="CHEBI:78442"/>
        <dbReference type="ChEBI" id="CHEBI:78494"/>
        <dbReference type="ChEBI" id="CHEBI:133041"/>
        <dbReference type="EC" id="2.3.2.29"/>
    </reaction>
</comment>
<name>A0A370DNC2_9GAMM</name>
<dbReference type="InterPro" id="IPR017138">
    <property type="entry name" value="Asp_Glu_LeuTrfase"/>
</dbReference>
<dbReference type="NCBIfam" id="NF002346">
    <property type="entry name" value="PRK01305.2-3"/>
    <property type="match status" value="1"/>
</dbReference>
<comment type="catalytic activity">
    <reaction evidence="4">
        <text>N-terminal L-aspartyl-[protein] + L-leucyl-tRNA(Leu) = N-terminal L-leucyl-L-aspartyl-[protein] + tRNA(Leu) + H(+)</text>
        <dbReference type="Rhea" id="RHEA:50420"/>
        <dbReference type="Rhea" id="RHEA-COMP:9613"/>
        <dbReference type="Rhea" id="RHEA-COMP:9622"/>
        <dbReference type="Rhea" id="RHEA-COMP:12669"/>
        <dbReference type="Rhea" id="RHEA-COMP:12674"/>
        <dbReference type="ChEBI" id="CHEBI:15378"/>
        <dbReference type="ChEBI" id="CHEBI:64720"/>
        <dbReference type="ChEBI" id="CHEBI:78442"/>
        <dbReference type="ChEBI" id="CHEBI:78494"/>
        <dbReference type="ChEBI" id="CHEBI:133042"/>
        <dbReference type="EC" id="2.3.2.29"/>
    </reaction>
</comment>
<dbReference type="GO" id="GO:0071596">
    <property type="term" value="P:ubiquitin-dependent protein catabolic process via the N-end rule pathway"/>
    <property type="evidence" value="ECO:0007669"/>
    <property type="project" value="InterPro"/>
</dbReference>
<sequence>MNNDQVFTNNPTLALYLSQEHDCSYLPGQQARTLFLDPSTSVDALLYQFLIDQGFRRSGAHLYRPACNSCNACTSLRLPVAEFRPNRSQRRCWKRNFGHFSITPCPAEFDEEHYALYVEYLQQRHPDGSMSNTDPQQYLSFLTTPWAETVFYEFRYKDRLVAVAATDLLPEGISSVYTFFAPGMQTEGIGVFALLWQIQHAEKLGRRWLYPGYWISNCSKMNYKSRYRPLEAWNGQEWLHFGSGETLLLP</sequence>
<dbReference type="Pfam" id="PF04376">
    <property type="entry name" value="ATE_N"/>
    <property type="match status" value="1"/>
</dbReference>
<evidence type="ECO:0000256" key="2">
    <source>
        <dbReference type="ARBA" id="ARBA00022679"/>
    </source>
</evidence>
<comment type="similarity">
    <text evidence="4">Belongs to the R-transferase family. Bpt subfamily.</text>
</comment>
<evidence type="ECO:0000256" key="1">
    <source>
        <dbReference type="ARBA" id="ARBA00022490"/>
    </source>
</evidence>
<comment type="subcellular location">
    <subcellularLocation>
        <location evidence="4">Cytoplasm</location>
    </subcellularLocation>
</comment>
<evidence type="ECO:0000256" key="4">
    <source>
        <dbReference type="HAMAP-Rule" id="MF_00689"/>
    </source>
</evidence>
<accession>A0A370DNC2</accession>
<proteinExistence type="inferred from homology"/>
<comment type="caution">
    <text evidence="7">The sequence shown here is derived from an EMBL/GenBank/DDBJ whole genome shotgun (WGS) entry which is preliminary data.</text>
</comment>
<dbReference type="InterPro" id="IPR007472">
    <property type="entry name" value="N-end_Aminoacyl_Trfase_C"/>
</dbReference>